<name>A0ABU8VJN2_9BURK</name>
<proteinExistence type="predicted"/>
<evidence type="ECO:0000313" key="1">
    <source>
        <dbReference type="EMBL" id="MEJ8813377.1"/>
    </source>
</evidence>
<keyword evidence="2" id="KW-1185">Reference proteome</keyword>
<comment type="caution">
    <text evidence="1">The sequence shown here is derived from an EMBL/GenBank/DDBJ whole genome shotgun (WGS) entry which is preliminary data.</text>
</comment>
<accession>A0ABU8VJN2</accession>
<gene>
    <name evidence="1" type="ORF">WKW77_19980</name>
</gene>
<reference evidence="1 2" key="1">
    <citation type="submission" date="2024-03" db="EMBL/GenBank/DDBJ databases">
        <title>Novel species of the genus Variovorax.</title>
        <authorList>
            <person name="Liu Q."/>
            <person name="Xin Y.-H."/>
        </authorList>
    </citation>
    <scope>NUCLEOTIDE SEQUENCE [LARGE SCALE GENOMIC DNA]</scope>
    <source>
        <strain evidence="1 2">KACC 18899</strain>
    </source>
</reference>
<sequence length="62" mass="6711">MTSQEKAAVSGNAQAAQGNKQNGYFLIARRILKATIVVLALRGWLPYGTADWLIQRGGLSHV</sequence>
<organism evidence="1 2">
    <name type="scientific">Variovorax ureilyticus</name>
    <dbReference type="NCBI Taxonomy" id="1836198"/>
    <lineage>
        <taxon>Bacteria</taxon>
        <taxon>Pseudomonadati</taxon>
        <taxon>Pseudomonadota</taxon>
        <taxon>Betaproteobacteria</taxon>
        <taxon>Burkholderiales</taxon>
        <taxon>Comamonadaceae</taxon>
        <taxon>Variovorax</taxon>
    </lineage>
</organism>
<dbReference type="EMBL" id="JBBKZU010000008">
    <property type="protein sequence ID" value="MEJ8813377.1"/>
    <property type="molecule type" value="Genomic_DNA"/>
</dbReference>
<protein>
    <submittedName>
        <fullName evidence="1">Uncharacterized protein</fullName>
    </submittedName>
</protein>
<dbReference type="RefSeq" id="WP_340358613.1">
    <property type="nucleotide sequence ID" value="NZ_JBBKZU010000008.1"/>
</dbReference>
<dbReference type="Proteomes" id="UP001365846">
    <property type="component" value="Unassembled WGS sequence"/>
</dbReference>
<evidence type="ECO:0000313" key="2">
    <source>
        <dbReference type="Proteomes" id="UP001365846"/>
    </source>
</evidence>